<keyword evidence="1" id="KW-1133">Transmembrane helix</keyword>
<keyword evidence="1" id="KW-0472">Membrane</keyword>
<accession>F9WJ08</accession>
<dbReference type="EMBL" id="CAEQ01002669">
    <property type="protein sequence ID" value="CCD17309.1"/>
    <property type="molecule type" value="Genomic_DNA"/>
</dbReference>
<gene>
    <name evidence="2" type="ORF">TCIL3000_0_21370</name>
</gene>
<protein>
    <submittedName>
        <fullName evidence="2">WGS project CAEQ00000000 data, annotated contig 859</fullName>
    </submittedName>
</protein>
<feature type="transmembrane region" description="Helical" evidence="1">
    <location>
        <begin position="64"/>
        <end position="84"/>
    </location>
</feature>
<evidence type="ECO:0000256" key="1">
    <source>
        <dbReference type="SAM" id="Phobius"/>
    </source>
</evidence>
<evidence type="ECO:0000313" key="3">
    <source>
        <dbReference type="Proteomes" id="UP000000702"/>
    </source>
</evidence>
<sequence length="172" mass="19920">MVVLMNALMRCFAGLFGRSFFPFLSFFSFLFFLKISIHTIFRVYCSSIFVRDVAFTACLSNPNSFFICFFLFCYSLAAYFCHLLNEQREGSGEGGVGGVIPAVHQRFYTVLYFTHLCAIAHEQWQQPYVCVGHKNTFSATCVTCARTVYFYTNIYMYLYFLALKRDLLITVH</sequence>
<dbReference type="Proteomes" id="UP000000702">
    <property type="component" value="Unassembled WGS sequence"/>
</dbReference>
<organism evidence="2 3">
    <name type="scientific">Trypanosoma congolense (strain IL3000)</name>
    <dbReference type="NCBI Taxonomy" id="1068625"/>
    <lineage>
        <taxon>Eukaryota</taxon>
        <taxon>Discoba</taxon>
        <taxon>Euglenozoa</taxon>
        <taxon>Kinetoplastea</taxon>
        <taxon>Metakinetoplastina</taxon>
        <taxon>Trypanosomatida</taxon>
        <taxon>Trypanosomatidae</taxon>
        <taxon>Trypanosoma</taxon>
        <taxon>Nannomonas</taxon>
    </lineage>
</organism>
<reference evidence="2 3" key="2">
    <citation type="journal article" date="2012" name="Proc. Natl. Acad. Sci. U.S.A.">
        <title>Antigenic diversity is generated by distinct evolutionary mechanisms in African trypanosome species.</title>
        <authorList>
            <person name="Jackson A.P."/>
            <person name="Berry A."/>
            <person name="Aslett M."/>
            <person name="Allison H.C."/>
            <person name="Burton P."/>
            <person name="Vavrova-Anderson J."/>
            <person name="Brown R."/>
            <person name="Browne H."/>
            <person name="Corton N."/>
            <person name="Hauser H."/>
            <person name="Gamble J."/>
            <person name="Gilderthorp R."/>
            <person name="Marcello L."/>
            <person name="McQuillan J."/>
            <person name="Otto T.D."/>
            <person name="Quail M.A."/>
            <person name="Sanders M.J."/>
            <person name="van Tonder A."/>
            <person name="Ginger M.L."/>
            <person name="Field M.C."/>
            <person name="Barry J.D."/>
            <person name="Hertz-Fowler C."/>
            <person name="Berriman M."/>
        </authorList>
    </citation>
    <scope>NUCLEOTIDE SEQUENCE [LARGE SCALE GENOMIC DNA]</scope>
    <source>
        <strain evidence="2 3">IL3000</strain>
    </source>
</reference>
<keyword evidence="3" id="KW-1185">Reference proteome</keyword>
<evidence type="ECO:0000313" key="2">
    <source>
        <dbReference type="EMBL" id="CCD17309.1"/>
    </source>
</evidence>
<comment type="caution">
    <text evidence="2">The sequence shown here is derived from an EMBL/GenBank/DDBJ whole genome shotgun (WGS) entry which is preliminary data.</text>
</comment>
<keyword evidence="1" id="KW-0812">Transmembrane</keyword>
<feature type="transmembrane region" description="Helical" evidence="1">
    <location>
        <begin position="20"/>
        <end position="44"/>
    </location>
</feature>
<dbReference type="VEuPathDB" id="TriTrypDB:TcIL3000_0_21370"/>
<reference evidence="3" key="1">
    <citation type="submission" date="2011-07" db="EMBL/GenBank/DDBJ databases">
        <title>Divergent evolution of antigenic variation in African trypanosomes.</title>
        <authorList>
            <person name="Jackson A.P."/>
            <person name="Berry A."/>
            <person name="Allison H.C."/>
            <person name="Burton P."/>
            <person name="Anderson J."/>
            <person name="Aslett M."/>
            <person name="Brown R."/>
            <person name="Corton N."/>
            <person name="Harris D."/>
            <person name="Hauser H."/>
            <person name="Gamble J."/>
            <person name="Gilderthorp R."/>
            <person name="McQuillan J."/>
            <person name="Quail M.A."/>
            <person name="Sanders M."/>
            <person name="Van Tonder A."/>
            <person name="Ginger M.L."/>
            <person name="Donelson J.E."/>
            <person name="Field M.C."/>
            <person name="Barry J.D."/>
            <person name="Berriman M."/>
            <person name="Hertz-Fowler C."/>
        </authorList>
    </citation>
    <scope>NUCLEOTIDE SEQUENCE [LARGE SCALE GENOMIC DNA]</scope>
    <source>
        <strain evidence="3">IL3000</strain>
    </source>
</reference>
<dbReference type="AlphaFoldDB" id="F9WJ08"/>
<name>F9WJ08_TRYCI</name>
<proteinExistence type="predicted"/>